<evidence type="ECO:0000313" key="6">
    <source>
        <dbReference type="EMBL" id="CAF0865878.1"/>
    </source>
</evidence>
<evidence type="ECO:0000313" key="5">
    <source>
        <dbReference type="EMBL" id="CAF0829594.1"/>
    </source>
</evidence>
<evidence type="ECO:0000256" key="1">
    <source>
        <dbReference type="ARBA" id="ARBA00022687"/>
    </source>
</evidence>
<reference evidence="5" key="1">
    <citation type="submission" date="2021-02" db="EMBL/GenBank/DDBJ databases">
        <authorList>
            <person name="Nowell W R."/>
        </authorList>
    </citation>
    <scope>NUCLEOTIDE SEQUENCE</scope>
</reference>
<dbReference type="PROSITE" id="PS50841">
    <property type="entry name" value="DIX"/>
    <property type="match status" value="1"/>
</dbReference>
<accession>A0A813UXC6</accession>
<dbReference type="AlphaFoldDB" id="A0A813UXC6"/>
<dbReference type="GO" id="GO:0016055">
    <property type="term" value="P:Wnt signaling pathway"/>
    <property type="evidence" value="ECO:0007669"/>
    <property type="project" value="UniProtKB-KW"/>
</dbReference>
<dbReference type="OrthoDB" id="10007451at2759"/>
<feature type="domain" description="DIX" evidence="3">
    <location>
        <begin position="177"/>
        <end position="264"/>
    </location>
</feature>
<proteinExistence type="predicted"/>
<dbReference type="Proteomes" id="UP000663864">
    <property type="component" value="Unassembled WGS sequence"/>
</dbReference>
<keyword evidence="1 2" id="KW-0879">Wnt signaling pathway</keyword>
<dbReference type="InterPro" id="IPR029071">
    <property type="entry name" value="Ubiquitin-like_domsf"/>
</dbReference>
<dbReference type="InterPro" id="IPR038207">
    <property type="entry name" value="DIX_dom_sf"/>
</dbReference>
<dbReference type="Proteomes" id="UP000663882">
    <property type="component" value="Unassembled WGS sequence"/>
</dbReference>
<sequence>MRNPYSFSLEASTLIADHDAGLNISKQPRTTKLTKQQKDQYSLAQRDPAAFFEEIKKRLLAYQAENSSAAKIRGISQSFNVQNKVSFIDHRTVDDDSLAVLDSQIAKTIDDADNYLFETIPTTKITQRYRLSSIIKHQENKDYSLLRNSFTRSDSGVGTDTSEKNYEIFRYQHGQHLTSIDVIWYASLDSNNALLSTIPRIHDHITFKEFRQLFKKQPIYRYFFKTTCTPDINKEQYVFRELTMDDELVPFYDGKIFVQLDRIS</sequence>
<dbReference type="EMBL" id="CAJNOT010000086">
    <property type="protein sequence ID" value="CAF0829594.1"/>
    <property type="molecule type" value="Genomic_DNA"/>
</dbReference>
<evidence type="ECO:0000313" key="4">
    <source>
        <dbReference type="EMBL" id="CAF0769123.1"/>
    </source>
</evidence>
<evidence type="ECO:0000259" key="3">
    <source>
        <dbReference type="PROSITE" id="PS50841"/>
    </source>
</evidence>
<dbReference type="Gene3D" id="2.40.240.130">
    <property type="match status" value="1"/>
</dbReference>
<protein>
    <recommendedName>
        <fullName evidence="3">DIX domain-containing protein</fullName>
    </recommendedName>
</protein>
<dbReference type="EMBL" id="CAJNOU010000103">
    <property type="protein sequence ID" value="CAF0865878.1"/>
    <property type="molecule type" value="Genomic_DNA"/>
</dbReference>
<organism evidence="5 7">
    <name type="scientific">Rotaria sordida</name>
    <dbReference type="NCBI Taxonomy" id="392033"/>
    <lineage>
        <taxon>Eukaryota</taxon>
        <taxon>Metazoa</taxon>
        <taxon>Spiralia</taxon>
        <taxon>Gnathifera</taxon>
        <taxon>Rotifera</taxon>
        <taxon>Eurotatoria</taxon>
        <taxon>Bdelloidea</taxon>
        <taxon>Philodinida</taxon>
        <taxon>Philodinidae</taxon>
        <taxon>Rotaria</taxon>
    </lineage>
</organism>
<dbReference type="Pfam" id="PF00778">
    <property type="entry name" value="DIX"/>
    <property type="match status" value="1"/>
</dbReference>
<evidence type="ECO:0000313" key="7">
    <source>
        <dbReference type="Proteomes" id="UP000663864"/>
    </source>
</evidence>
<evidence type="ECO:0000256" key="2">
    <source>
        <dbReference type="PROSITE-ProRule" id="PRU00069"/>
    </source>
</evidence>
<dbReference type="EMBL" id="CAJNOO010000048">
    <property type="protein sequence ID" value="CAF0769123.1"/>
    <property type="molecule type" value="Genomic_DNA"/>
</dbReference>
<name>A0A813UXC6_9BILA</name>
<dbReference type="InterPro" id="IPR001158">
    <property type="entry name" value="DIX"/>
</dbReference>
<gene>
    <name evidence="4" type="ORF">RFH988_LOCUS2266</name>
    <name evidence="6" type="ORF">SEV965_LOCUS3857</name>
    <name evidence="5" type="ORF">ZHD862_LOCUS3808</name>
</gene>
<dbReference type="SUPFAM" id="SSF54236">
    <property type="entry name" value="Ubiquitin-like"/>
    <property type="match status" value="1"/>
</dbReference>
<dbReference type="Proteomes" id="UP000663889">
    <property type="component" value="Unassembled WGS sequence"/>
</dbReference>
<comment type="caution">
    <text evidence="5">The sequence shown here is derived from an EMBL/GenBank/DDBJ whole genome shotgun (WGS) entry which is preliminary data.</text>
</comment>